<dbReference type="RefSeq" id="WP_237379116.1">
    <property type="nucleotide sequence ID" value="NZ_CP071793.1"/>
</dbReference>
<accession>A0A8A4TJW0</accession>
<keyword evidence="1" id="KW-0328">Glycosyltransferase</keyword>
<evidence type="ECO:0000256" key="2">
    <source>
        <dbReference type="ARBA" id="ARBA00022679"/>
    </source>
</evidence>
<dbReference type="PANTHER" id="PTHR12526">
    <property type="entry name" value="GLYCOSYLTRANSFERASE"/>
    <property type="match status" value="1"/>
</dbReference>
<dbReference type="PANTHER" id="PTHR12526:SF629">
    <property type="entry name" value="TEICHURONIC ACID BIOSYNTHESIS GLYCOSYLTRANSFERASE TUAH-RELATED"/>
    <property type="match status" value="1"/>
</dbReference>
<evidence type="ECO:0000256" key="1">
    <source>
        <dbReference type="ARBA" id="ARBA00022676"/>
    </source>
</evidence>
<evidence type="ECO:0000313" key="4">
    <source>
        <dbReference type="Proteomes" id="UP000663929"/>
    </source>
</evidence>
<gene>
    <name evidence="3" type="ORF">J3U87_28190</name>
</gene>
<dbReference type="EMBL" id="CP071793">
    <property type="protein sequence ID" value="QTD49484.1"/>
    <property type="molecule type" value="Genomic_DNA"/>
</dbReference>
<dbReference type="Proteomes" id="UP000663929">
    <property type="component" value="Chromosome"/>
</dbReference>
<protein>
    <submittedName>
        <fullName evidence="3">Glycosyltransferase</fullName>
    </submittedName>
</protein>
<dbReference type="KEGG" id="scor:J3U87_28190"/>
<sequence>MEYLLVVPVPFYRAPDGRIACESAFAEHLRLSRPMFAPRFDRMRVAAPRMSDAHYEANKHHLGHLSEDEDLIYLTELHPVETGRFAFALFVWLPTFFKIIGAVKGAGLVHAGLSFDILKPFEIFSLFAGWLMRRKTIFVIDIDNRKSVDMQRATGAISYRSYLIAKYLYNPLRALQIRWAVRCCSLLMLKSQSLVDDFGGGRSHVKNFYDVAFSPEYMIPSERLESKITDFERGEAPLHLTYFGRLVPYKGIDYCIRAVHQAHERGAEAVHLHILGAGEQEAELKALASELGAEDYITFYGAVPFGPVFFDQLYDYHLLMAAPISQDTPRSAFDAMAAGIPLLAFDTDYYKDLTHTGACTVVPWRSVGGLADKILHYYRNRPELSAQMRAGVTFAKDNSQELWLERRIAWTNALFEKEA</sequence>
<evidence type="ECO:0000313" key="3">
    <source>
        <dbReference type="EMBL" id="QTD49484.1"/>
    </source>
</evidence>
<dbReference type="AlphaFoldDB" id="A0A8A4TJW0"/>
<keyword evidence="2" id="KW-0808">Transferase</keyword>
<name>A0A8A4TJW0_SULCO</name>
<proteinExistence type="predicted"/>
<dbReference type="Gene3D" id="3.40.50.2000">
    <property type="entry name" value="Glycogen Phosphorylase B"/>
    <property type="match status" value="1"/>
</dbReference>
<dbReference type="GO" id="GO:0016757">
    <property type="term" value="F:glycosyltransferase activity"/>
    <property type="evidence" value="ECO:0007669"/>
    <property type="project" value="UniProtKB-KW"/>
</dbReference>
<dbReference type="SUPFAM" id="SSF53756">
    <property type="entry name" value="UDP-Glycosyltransferase/glycogen phosphorylase"/>
    <property type="match status" value="1"/>
</dbReference>
<reference evidence="3" key="1">
    <citation type="submission" date="2021-03" db="EMBL/GenBank/DDBJ databases">
        <title>Acanthopleuribacteraceae sp. M133.</title>
        <authorList>
            <person name="Wang G."/>
        </authorList>
    </citation>
    <scope>NUCLEOTIDE SEQUENCE</scope>
    <source>
        <strain evidence="3">M133</strain>
    </source>
</reference>
<organism evidence="3 4">
    <name type="scientific">Sulfidibacter corallicola</name>
    <dbReference type="NCBI Taxonomy" id="2818388"/>
    <lineage>
        <taxon>Bacteria</taxon>
        <taxon>Pseudomonadati</taxon>
        <taxon>Acidobacteriota</taxon>
        <taxon>Holophagae</taxon>
        <taxon>Acanthopleuribacterales</taxon>
        <taxon>Acanthopleuribacteraceae</taxon>
        <taxon>Sulfidibacter</taxon>
    </lineage>
</organism>
<keyword evidence="4" id="KW-1185">Reference proteome</keyword>
<dbReference type="Pfam" id="PF13692">
    <property type="entry name" value="Glyco_trans_1_4"/>
    <property type="match status" value="1"/>
</dbReference>